<protein>
    <recommendedName>
        <fullName evidence="1">SURF1-like protein</fullName>
    </recommendedName>
</protein>
<dbReference type="OrthoDB" id="9789940at2"/>
<reference evidence="2 3" key="1">
    <citation type="journal article" date="2012" name="J. Bacteriol.">
        <title>Genome sequence of a novel nicotine-degrading strain, Pseudomonas geniculata N1.</title>
        <authorList>
            <person name="Tang H."/>
            <person name="Yu H."/>
            <person name="Tai C."/>
            <person name="Huang K."/>
            <person name="Liu Y."/>
            <person name="Wang L."/>
            <person name="Yao Y."/>
            <person name="Wu G."/>
            <person name="Xu P."/>
        </authorList>
    </citation>
    <scope>NUCLEOTIDE SEQUENCE [LARGE SCALE GENOMIC DNA]</scope>
    <source>
        <strain evidence="2 3">N1</strain>
    </source>
</reference>
<dbReference type="AlphaFoldDB" id="A0A0L8AAT4"/>
<dbReference type="GO" id="GO:0005886">
    <property type="term" value="C:plasma membrane"/>
    <property type="evidence" value="ECO:0007669"/>
    <property type="project" value="UniProtKB-SubCell"/>
</dbReference>
<dbReference type="InterPro" id="IPR002994">
    <property type="entry name" value="Surf1/Shy1"/>
</dbReference>
<keyword evidence="1" id="KW-0472">Membrane</keyword>
<dbReference type="Pfam" id="PF02104">
    <property type="entry name" value="SURF1"/>
    <property type="match status" value="1"/>
</dbReference>
<organism evidence="2 3">
    <name type="scientific">Stenotrophomonas geniculata N1</name>
    <dbReference type="NCBI Taxonomy" id="1167641"/>
    <lineage>
        <taxon>Bacteria</taxon>
        <taxon>Pseudomonadati</taxon>
        <taxon>Pseudomonadota</taxon>
        <taxon>Gammaproteobacteria</taxon>
        <taxon>Lysobacterales</taxon>
        <taxon>Lysobacteraceae</taxon>
        <taxon>Stenotrophomonas</taxon>
    </lineage>
</organism>
<sequence length="245" mass="26279">MMRQHTRVLGWLLAVLAMAGFTALGLWQLQRMHAKQAMLDAQGPAAAQVLSLAQALAAPGALHGVADHGRFLPGVVLLDNQTRHGRAGVKIYRPFRSDEGSVLLVDLGWRALPPDRTLPDVPSPPSPVDVRGLLAPPPSAGLALGPAFTTTDVAGRWLASRLPAGGLARALGVQSLPDRVLRLDPALPFGDERDLDLLPNTLPPQRHLGYAVQWFGLALTVLVVALVLEWRRRRAVARPASPTQP</sequence>
<comment type="caution">
    <text evidence="1">Lacks conserved residue(s) required for the propagation of feature annotation.</text>
</comment>
<keyword evidence="1" id="KW-1003">Cell membrane</keyword>
<dbReference type="EMBL" id="AJLO02000020">
    <property type="protein sequence ID" value="KOE99487.1"/>
    <property type="molecule type" value="Genomic_DNA"/>
</dbReference>
<evidence type="ECO:0000313" key="2">
    <source>
        <dbReference type="EMBL" id="KOE99487.1"/>
    </source>
</evidence>
<name>A0A0L8AAT4_9GAMM</name>
<accession>A0A0L8AAT4</accession>
<dbReference type="CDD" id="cd06662">
    <property type="entry name" value="SURF1"/>
    <property type="match status" value="1"/>
</dbReference>
<comment type="caution">
    <text evidence="2">The sequence shown here is derived from an EMBL/GenBank/DDBJ whole genome shotgun (WGS) entry which is preliminary data.</text>
</comment>
<dbReference type="RefSeq" id="WP_029379933.1">
    <property type="nucleotide sequence ID" value="NZ_AJLO02000020.1"/>
</dbReference>
<evidence type="ECO:0000256" key="1">
    <source>
        <dbReference type="RuleBase" id="RU363076"/>
    </source>
</evidence>
<comment type="subcellular location">
    <subcellularLocation>
        <location evidence="1">Cell membrane</location>
        <topology evidence="1">Multi-pass membrane protein</topology>
    </subcellularLocation>
</comment>
<evidence type="ECO:0000313" key="3">
    <source>
        <dbReference type="Proteomes" id="UP000036890"/>
    </source>
</evidence>
<gene>
    <name evidence="2" type="ORF">W7K_09760</name>
</gene>
<comment type="similarity">
    <text evidence="1">Belongs to the SURF1 family.</text>
</comment>
<keyword evidence="1" id="KW-0812">Transmembrane</keyword>
<dbReference type="Proteomes" id="UP000036890">
    <property type="component" value="Unassembled WGS sequence"/>
</dbReference>
<dbReference type="PROSITE" id="PS50895">
    <property type="entry name" value="SURF1"/>
    <property type="match status" value="1"/>
</dbReference>
<proteinExistence type="inferred from homology"/>
<feature type="transmembrane region" description="Helical" evidence="1">
    <location>
        <begin position="208"/>
        <end position="228"/>
    </location>
</feature>
<keyword evidence="1" id="KW-1133">Transmembrane helix</keyword>